<dbReference type="Proteomes" id="UP000010445">
    <property type="component" value="Unassembled WGS sequence"/>
</dbReference>
<dbReference type="Pfam" id="PF02566">
    <property type="entry name" value="OsmC"/>
    <property type="match status" value="1"/>
</dbReference>
<dbReference type="GO" id="GO:0006979">
    <property type="term" value="P:response to oxidative stress"/>
    <property type="evidence" value="ECO:0007669"/>
    <property type="project" value="InterPro"/>
</dbReference>
<gene>
    <name evidence="2" type="ORF">HMPREF9997_00452</name>
</gene>
<dbReference type="PANTHER" id="PTHR33797">
    <property type="entry name" value="ORGANIC HYDROPEROXIDE RESISTANCE PROTEIN-LIKE"/>
    <property type="match status" value="1"/>
</dbReference>
<dbReference type="PATRIC" id="fig|1035195.3.peg.409"/>
<dbReference type="InterPro" id="IPR036102">
    <property type="entry name" value="OsmC/Ohrsf"/>
</dbReference>
<evidence type="ECO:0000313" key="2">
    <source>
        <dbReference type="EMBL" id="EKX91791.1"/>
    </source>
</evidence>
<sequence length="159" mass="16691">MIYNSVDCLTDERILTMAETLYTATVTSTGGGRDGRVESKAGDLALDVRPPKELGGAGGAANPELLFAATWASCFNGALQLIMKNAGVDVAHHQPTVTADVSLNRDPSDEGFRLSGTITVAFANQDELSNAAELVEKAHAFCPYSKAVRGEFDADVALG</sequence>
<dbReference type="Gene3D" id="3.30.300.20">
    <property type="match status" value="1"/>
</dbReference>
<dbReference type="InterPro" id="IPR015946">
    <property type="entry name" value="KH_dom-like_a/b"/>
</dbReference>
<dbReference type="AlphaFoldDB" id="L1MLJ7"/>
<proteinExistence type="inferred from homology"/>
<dbReference type="eggNOG" id="COG1764">
    <property type="taxonomic scope" value="Bacteria"/>
</dbReference>
<keyword evidence="3" id="KW-1185">Reference proteome</keyword>
<protein>
    <submittedName>
        <fullName evidence="2">Peroxiredoxin, Ohr subfamily</fullName>
    </submittedName>
</protein>
<accession>L1MLJ7</accession>
<comment type="caution">
    <text evidence="2">The sequence shown here is derived from an EMBL/GenBank/DDBJ whole genome shotgun (WGS) entry which is preliminary data.</text>
</comment>
<dbReference type="NCBIfam" id="TIGR03561">
    <property type="entry name" value="organ_hyd_perox"/>
    <property type="match status" value="1"/>
</dbReference>
<dbReference type="InterPro" id="IPR003718">
    <property type="entry name" value="OsmC/Ohr_fam"/>
</dbReference>
<dbReference type="InterPro" id="IPR019953">
    <property type="entry name" value="OHR"/>
</dbReference>
<evidence type="ECO:0000313" key="3">
    <source>
        <dbReference type="Proteomes" id="UP000010445"/>
    </source>
</evidence>
<reference evidence="2 3" key="1">
    <citation type="submission" date="2012-05" db="EMBL/GenBank/DDBJ databases">
        <authorList>
            <person name="Weinstock G."/>
            <person name="Sodergren E."/>
            <person name="Lobos E.A."/>
            <person name="Fulton L."/>
            <person name="Fulton R."/>
            <person name="Courtney L."/>
            <person name="Fronick C."/>
            <person name="O'Laughlin M."/>
            <person name="Godfrey J."/>
            <person name="Wilson R.M."/>
            <person name="Miner T."/>
            <person name="Farmer C."/>
            <person name="Delehaunty K."/>
            <person name="Cordes M."/>
            <person name="Minx P."/>
            <person name="Tomlinson C."/>
            <person name="Chen J."/>
            <person name="Wollam A."/>
            <person name="Pepin K.H."/>
            <person name="Bhonagiri V."/>
            <person name="Zhang X."/>
            <person name="Suruliraj S."/>
            <person name="Warren W."/>
            <person name="Mitreva M."/>
            <person name="Mardis E.R."/>
            <person name="Wilson R.K."/>
        </authorList>
    </citation>
    <scope>NUCLEOTIDE SEQUENCE [LARGE SCALE GENOMIC DNA]</scope>
    <source>
        <strain evidence="2 3">F0235</strain>
    </source>
</reference>
<evidence type="ECO:0000256" key="1">
    <source>
        <dbReference type="ARBA" id="ARBA00007378"/>
    </source>
</evidence>
<dbReference type="PANTHER" id="PTHR33797:SF2">
    <property type="entry name" value="ORGANIC HYDROPEROXIDE RESISTANCE PROTEIN-LIKE"/>
    <property type="match status" value="1"/>
</dbReference>
<dbReference type="HOGENOM" id="CLU_106355_2_1_11"/>
<name>L1MLJ7_9CORY</name>
<dbReference type="EMBL" id="AMEM01000009">
    <property type="protein sequence ID" value="EKX91791.1"/>
    <property type="molecule type" value="Genomic_DNA"/>
</dbReference>
<dbReference type="SUPFAM" id="SSF82784">
    <property type="entry name" value="OsmC-like"/>
    <property type="match status" value="1"/>
</dbReference>
<dbReference type="STRING" id="1035195.HMPREF9997_00452"/>
<comment type="similarity">
    <text evidence="1">Belongs to the OsmC/Ohr family.</text>
</comment>
<dbReference type="Gene3D" id="2.20.25.10">
    <property type="match status" value="1"/>
</dbReference>
<organism evidence="2 3">
    <name type="scientific">Corynebacterium durum F0235</name>
    <dbReference type="NCBI Taxonomy" id="1035195"/>
    <lineage>
        <taxon>Bacteria</taxon>
        <taxon>Bacillati</taxon>
        <taxon>Actinomycetota</taxon>
        <taxon>Actinomycetes</taxon>
        <taxon>Mycobacteriales</taxon>
        <taxon>Corynebacteriaceae</taxon>
        <taxon>Corynebacterium</taxon>
    </lineage>
</organism>